<reference evidence="2 3" key="1">
    <citation type="submission" date="2014-07" db="EMBL/GenBank/DDBJ databases">
        <title>Draft Genome Sequence of Gephyronic Acid Producer, Cystobacter violaceus Strain Cb vi76.</title>
        <authorList>
            <person name="Stevens D.C."/>
            <person name="Young J."/>
            <person name="Carmichael R."/>
            <person name="Tan J."/>
            <person name="Taylor R.E."/>
        </authorList>
    </citation>
    <scope>NUCLEOTIDE SEQUENCE [LARGE SCALE GENOMIC DNA]</scope>
    <source>
        <strain evidence="2 3">Cb vi76</strain>
    </source>
</reference>
<dbReference type="RefSeq" id="WP_043389474.1">
    <property type="nucleotide sequence ID" value="NZ_JPMI01000010.1"/>
</dbReference>
<dbReference type="AlphaFoldDB" id="A0A084T1C8"/>
<proteinExistence type="predicted"/>
<dbReference type="EMBL" id="JPMI01000010">
    <property type="protein sequence ID" value="KFA94513.1"/>
    <property type="molecule type" value="Genomic_DNA"/>
</dbReference>
<gene>
    <name evidence="2" type="ORF">Q664_02470</name>
</gene>
<feature type="region of interest" description="Disordered" evidence="1">
    <location>
        <begin position="1"/>
        <end position="68"/>
    </location>
</feature>
<sequence>MQAPASTGSLAVAPEPRGRTLRPGDPELRPESNAEASERLTARLQDWADDDTAGVRAQGTGGHPYLGGMRDSLAEALGHTPGGKPRELGVDNPIAGLLKNYTEAAEQYGKTGGPGITPPSTTPLHSEQLAARFRDEAAAQGMIASAQALETLDAMEKRGALLTVQLELRHSRTGALLGSRLAESSGNRLFDAFVLKVVPASLGELAPPPPEVMRNKEELKTRWLVEGWHHPPKALSQALVSSLASGQLMLPVGLLTASQNEEAEFEYRVRLSKLY</sequence>
<accession>A0A084T1C8</accession>
<feature type="compositionally biased region" description="Basic and acidic residues" evidence="1">
    <location>
        <begin position="16"/>
        <end position="41"/>
    </location>
</feature>
<dbReference type="Gene3D" id="3.30.1150.10">
    <property type="match status" value="1"/>
</dbReference>
<dbReference type="Proteomes" id="UP000028547">
    <property type="component" value="Unassembled WGS sequence"/>
</dbReference>
<organism evidence="2 3">
    <name type="scientific">Archangium violaceum Cb vi76</name>
    <dbReference type="NCBI Taxonomy" id="1406225"/>
    <lineage>
        <taxon>Bacteria</taxon>
        <taxon>Pseudomonadati</taxon>
        <taxon>Myxococcota</taxon>
        <taxon>Myxococcia</taxon>
        <taxon>Myxococcales</taxon>
        <taxon>Cystobacterineae</taxon>
        <taxon>Archangiaceae</taxon>
        <taxon>Archangium</taxon>
    </lineage>
</organism>
<evidence type="ECO:0000313" key="3">
    <source>
        <dbReference type="Proteomes" id="UP000028547"/>
    </source>
</evidence>
<comment type="caution">
    <text evidence="2">The sequence shown here is derived from an EMBL/GenBank/DDBJ whole genome shotgun (WGS) entry which is preliminary data.</text>
</comment>
<name>A0A084T1C8_9BACT</name>
<dbReference type="SUPFAM" id="SSF74653">
    <property type="entry name" value="TolA/TonB C-terminal domain"/>
    <property type="match status" value="1"/>
</dbReference>
<protein>
    <submittedName>
        <fullName evidence="2">Uncharacterized protein</fullName>
    </submittedName>
</protein>
<evidence type="ECO:0000313" key="2">
    <source>
        <dbReference type="EMBL" id="KFA94513.1"/>
    </source>
</evidence>
<evidence type="ECO:0000256" key="1">
    <source>
        <dbReference type="SAM" id="MobiDB-lite"/>
    </source>
</evidence>
<dbReference type="Pfam" id="PF13103">
    <property type="entry name" value="TonB_2"/>
    <property type="match status" value="1"/>
</dbReference>